<comment type="caution">
    <text evidence="1">The sequence shown here is derived from an EMBL/GenBank/DDBJ whole genome shotgun (WGS) entry which is preliminary data.</text>
</comment>
<dbReference type="AlphaFoldDB" id="A0A396JKD0"/>
<proteinExistence type="predicted"/>
<accession>A0A396JKD0</accession>
<evidence type="ECO:0000313" key="1">
    <source>
        <dbReference type="EMBL" id="RHN77644.1"/>
    </source>
</evidence>
<protein>
    <submittedName>
        <fullName evidence="1">Uncharacterized protein</fullName>
    </submittedName>
</protein>
<gene>
    <name evidence="1" type="ORF">MtrunA17_Chr1g0156991</name>
</gene>
<dbReference type="Proteomes" id="UP000265566">
    <property type="component" value="Chromosome 1"/>
</dbReference>
<dbReference type="EMBL" id="PSQE01000001">
    <property type="protein sequence ID" value="RHN77644.1"/>
    <property type="molecule type" value="Genomic_DNA"/>
</dbReference>
<reference evidence="1" key="1">
    <citation type="journal article" date="2018" name="Nat. Plants">
        <title>Whole-genome landscape of Medicago truncatula symbiotic genes.</title>
        <authorList>
            <person name="Pecrix Y."/>
            <person name="Gamas P."/>
            <person name="Carrere S."/>
        </authorList>
    </citation>
    <scope>NUCLEOTIDE SEQUENCE</scope>
    <source>
        <tissue evidence="1">Leaves</tissue>
    </source>
</reference>
<dbReference type="Gramene" id="rna1118">
    <property type="protein sequence ID" value="RHN77644.1"/>
    <property type="gene ID" value="gene1118"/>
</dbReference>
<sequence length="49" mass="5234">MAHLFWDTFLLKMASPSSFQLGLLLSSPFVCFCPVSSLGSTVVSCGSSF</sequence>
<organism evidence="1">
    <name type="scientific">Medicago truncatula</name>
    <name type="common">Barrel medic</name>
    <name type="synonym">Medicago tribuloides</name>
    <dbReference type="NCBI Taxonomy" id="3880"/>
    <lineage>
        <taxon>Eukaryota</taxon>
        <taxon>Viridiplantae</taxon>
        <taxon>Streptophyta</taxon>
        <taxon>Embryophyta</taxon>
        <taxon>Tracheophyta</taxon>
        <taxon>Spermatophyta</taxon>
        <taxon>Magnoliopsida</taxon>
        <taxon>eudicotyledons</taxon>
        <taxon>Gunneridae</taxon>
        <taxon>Pentapetalae</taxon>
        <taxon>rosids</taxon>
        <taxon>fabids</taxon>
        <taxon>Fabales</taxon>
        <taxon>Fabaceae</taxon>
        <taxon>Papilionoideae</taxon>
        <taxon>50 kb inversion clade</taxon>
        <taxon>NPAAA clade</taxon>
        <taxon>Hologalegina</taxon>
        <taxon>IRL clade</taxon>
        <taxon>Trifolieae</taxon>
        <taxon>Medicago</taxon>
    </lineage>
</organism>
<name>A0A396JKD0_MEDTR</name>